<dbReference type="PANTHER" id="PTHR44167">
    <property type="entry name" value="OVARIAN-SPECIFIC SERINE/THREONINE-PROTEIN KINASE LOK-RELATED"/>
    <property type="match status" value="1"/>
</dbReference>
<keyword evidence="1" id="KW-1133">Transmembrane helix</keyword>
<dbReference type="PANTHER" id="PTHR44167:SF24">
    <property type="entry name" value="SERINE_THREONINE-PROTEIN KINASE CHK2"/>
    <property type="match status" value="1"/>
</dbReference>
<dbReference type="GO" id="GO:0005524">
    <property type="term" value="F:ATP binding"/>
    <property type="evidence" value="ECO:0007669"/>
    <property type="project" value="InterPro"/>
</dbReference>
<evidence type="ECO:0000259" key="2">
    <source>
        <dbReference type="PROSITE" id="PS50011"/>
    </source>
</evidence>
<dbReference type="AlphaFoldDB" id="A0A4P7MSS6"/>
<dbReference type="EMBL" id="CP034204">
    <property type="protein sequence ID" value="QBZ53293.1"/>
    <property type="molecule type" value="Genomic_DNA"/>
</dbReference>
<dbReference type="SMART" id="SM00220">
    <property type="entry name" value="S_TKc"/>
    <property type="match status" value="1"/>
</dbReference>
<dbReference type="Proteomes" id="UP000294847">
    <property type="component" value="Chromosome 1"/>
</dbReference>
<proteinExistence type="predicted"/>
<dbReference type="InterPro" id="IPR008271">
    <property type="entry name" value="Ser/Thr_kinase_AS"/>
</dbReference>
<reference evidence="3 4" key="1">
    <citation type="journal article" date="2019" name="Mol. Biol. Evol.">
        <title>Blast fungal genomes show frequent chromosomal changes, gene gains and losses, and effector gene turnover.</title>
        <authorList>
            <person name="Gomez Luciano L.B."/>
            <person name="Jason Tsai I."/>
            <person name="Chuma I."/>
            <person name="Tosa Y."/>
            <person name="Chen Y.H."/>
            <person name="Li J.Y."/>
            <person name="Li M.Y."/>
            <person name="Jade Lu M.Y."/>
            <person name="Nakayashiki H."/>
            <person name="Li W.H."/>
        </authorList>
    </citation>
    <scope>NUCLEOTIDE SEQUENCE [LARGE SCALE GENOMIC DNA]</scope>
    <source>
        <strain evidence="3">MZ5-1-6</strain>
    </source>
</reference>
<dbReference type="GO" id="GO:0044773">
    <property type="term" value="P:mitotic DNA damage checkpoint signaling"/>
    <property type="evidence" value="ECO:0007669"/>
    <property type="project" value="TreeGrafter"/>
</dbReference>
<keyword evidence="1" id="KW-0472">Membrane</keyword>
<dbReference type="GO" id="GO:0005634">
    <property type="term" value="C:nucleus"/>
    <property type="evidence" value="ECO:0007669"/>
    <property type="project" value="TreeGrafter"/>
</dbReference>
<dbReference type="InterPro" id="IPR011009">
    <property type="entry name" value="Kinase-like_dom_sf"/>
</dbReference>
<name>A0A4P7MSS6_PYROR</name>
<feature type="domain" description="Protein kinase" evidence="2">
    <location>
        <begin position="1"/>
        <end position="187"/>
    </location>
</feature>
<keyword evidence="1" id="KW-0812">Transmembrane</keyword>
<sequence length="187" mass="20845">MSTFREPVVAKVLTYTDDTWAAARMWLQETRIHSKVGSEKHQTIIQLLGVDARVHAFYMEAVQASPLGDKSFRDHHGHFSGTNNNAERILNDMVSALSWVHGLGVVHNDIKPANILFGKTRGAVLIDFGLSTDTPREVSKVDGTPWHLPPEFLKFKSRRLAKSVSSVSFVILFTAQLGRFGFLIISS</sequence>
<dbReference type="SUPFAM" id="SSF56112">
    <property type="entry name" value="Protein kinase-like (PK-like)"/>
    <property type="match status" value="1"/>
</dbReference>
<evidence type="ECO:0000256" key="1">
    <source>
        <dbReference type="SAM" id="Phobius"/>
    </source>
</evidence>
<dbReference type="InterPro" id="IPR000719">
    <property type="entry name" value="Prot_kinase_dom"/>
</dbReference>
<gene>
    <name evidence="3" type="ORF">PoMZ_08968</name>
</gene>
<dbReference type="Gene3D" id="1.10.510.10">
    <property type="entry name" value="Transferase(Phosphotransferase) domain 1"/>
    <property type="match status" value="1"/>
</dbReference>
<evidence type="ECO:0000313" key="3">
    <source>
        <dbReference type="EMBL" id="QBZ53293.1"/>
    </source>
</evidence>
<protein>
    <recommendedName>
        <fullName evidence="2">Protein kinase domain-containing protein</fullName>
    </recommendedName>
</protein>
<organism evidence="3 4">
    <name type="scientific">Pyricularia oryzae</name>
    <name type="common">Rice blast fungus</name>
    <name type="synonym">Magnaporthe oryzae</name>
    <dbReference type="NCBI Taxonomy" id="318829"/>
    <lineage>
        <taxon>Eukaryota</taxon>
        <taxon>Fungi</taxon>
        <taxon>Dikarya</taxon>
        <taxon>Ascomycota</taxon>
        <taxon>Pezizomycotina</taxon>
        <taxon>Sordariomycetes</taxon>
        <taxon>Sordariomycetidae</taxon>
        <taxon>Magnaporthales</taxon>
        <taxon>Pyriculariaceae</taxon>
        <taxon>Pyricularia</taxon>
    </lineage>
</organism>
<dbReference type="PROSITE" id="PS50011">
    <property type="entry name" value="PROTEIN_KINASE_DOM"/>
    <property type="match status" value="1"/>
</dbReference>
<dbReference type="PROSITE" id="PS00108">
    <property type="entry name" value="PROTEIN_KINASE_ST"/>
    <property type="match status" value="1"/>
</dbReference>
<accession>A0A4P7MSS6</accession>
<dbReference type="GO" id="GO:0004674">
    <property type="term" value="F:protein serine/threonine kinase activity"/>
    <property type="evidence" value="ECO:0007669"/>
    <property type="project" value="TreeGrafter"/>
</dbReference>
<evidence type="ECO:0000313" key="4">
    <source>
        <dbReference type="Proteomes" id="UP000294847"/>
    </source>
</evidence>
<dbReference type="Pfam" id="PF00069">
    <property type="entry name" value="Pkinase"/>
    <property type="match status" value="1"/>
</dbReference>
<dbReference type="GO" id="GO:0051094">
    <property type="term" value="P:positive regulation of developmental process"/>
    <property type="evidence" value="ECO:0007669"/>
    <property type="project" value="UniProtKB-ARBA"/>
</dbReference>
<dbReference type="GO" id="GO:0005737">
    <property type="term" value="C:cytoplasm"/>
    <property type="evidence" value="ECO:0007669"/>
    <property type="project" value="TreeGrafter"/>
</dbReference>
<feature type="transmembrane region" description="Helical" evidence="1">
    <location>
        <begin position="164"/>
        <end position="185"/>
    </location>
</feature>